<dbReference type="SUPFAM" id="SSF51735">
    <property type="entry name" value="NAD(P)-binding Rossmann-fold domains"/>
    <property type="match status" value="1"/>
</dbReference>
<organism evidence="2 3">
    <name type="scientific">Rhodanobacter lycopersici</name>
    <dbReference type="NCBI Taxonomy" id="3162487"/>
    <lineage>
        <taxon>Bacteria</taxon>
        <taxon>Pseudomonadati</taxon>
        <taxon>Pseudomonadota</taxon>
        <taxon>Gammaproteobacteria</taxon>
        <taxon>Lysobacterales</taxon>
        <taxon>Rhodanobacteraceae</taxon>
        <taxon>Rhodanobacter</taxon>
    </lineage>
</organism>
<accession>A0ABV3QBN6</accession>
<proteinExistence type="predicted"/>
<name>A0ABV3QBN6_9GAMM</name>
<evidence type="ECO:0000313" key="2">
    <source>
        <dbReference type="EMBL" id="MEW9571246.1"/>
    </source>
</evidence>
<reference evidence="2 3" key="1">
    <citation type="submission" date="2024-06" db="EMBL/GenBank/DDBJ databases">
        <authorList>
            <person name="Woo H."/>
        </authorList>
    </citation>
    <scope>NUCLEOTIDE SEQUENCE [LARGE SCALE GENOMIC DNA]</scope>
    <source>
        <strain evidence="2 3">Si-c</strain>
    </source>
</reference>
<evidence type="ECO:0000313" key="3">
    <source>
        <dbReference type="Proteomes" id="UP001556220"/>
    </source>
</evidence>
<dbReference type="RefSeq" id="WP_367853306.1">
    <property type="nucleotide sequence ID" value="NZ_JBFOHK010000001.1"/>
</dbReference>
<dbReference type="InterPro" id="IPR036291">
    <property type="entry name" value="NAD(P)-bd_dom_sf"/>
</dbReference>
<dbReference type="PANTHER" id="PTHR48079">
    <property type="entry name" value="PROTEIN YEEZ"/>
    <property type="match status" value="1"/>
</dbReference>
<dbReference type="Gene3D" id="3.40.50.720">
    <property type="entry name" value="NAD(P)-binding Rossmann-like Domain"/>
    <property type="match status" value="1"/>
</dbReference>
<dbReference type="Proteomes" id="UP001556220">
    <property type="component" value="Unassembled WGS sequence"/>
</dbReference>
<dbReference type="Pfam" id="PF13460">
    <property type="entry name" value="NAD_binding_10"/>
    <property type="match status" value="1"/>
</dbReference>
<sequence>MNTSKTALILGATGGAGGEIAAALLRRGWTVRALVRNAARPGLDPRIDWREGDAMHAADVAQAAEGVDVLVHAVNPPGYRDWDKLVLPMLDHSLAAARANAARLVLPGTVYNYGPDAFPLLAEDDPQRPLTRKGAIRVAMEQQLAEATDVRSLVLRCGDFFGPRAGNNWFAAMIRPGRPARTLLYPGRHDLPHAWAYLPDVGETVARLLEREGELERFARFHFAGHLMDDTALLAAVRRTTGNATLPLRAFPWWLTWLAAPFVVMLRELREMRYLWSEPLQLDNRRLLVWLGEEPHTPLDQAVEATLRSFGCVA</sequence>
<protein>
    <submittedName>
        <fullName evidence="2">NAD(P)H-binding protein</fullName>
    </submittedName>
</protein>
<feature type="domain" description="NAD(P)-binding" evidence="1">
    <location>
        <begin position="11"/>
        <end position="128"/>
    </location>
</feature>
<dbReference type="EMBL" id="JBFOHK010000001">
    <property type="protein sequence ID" value="MEW9571246.1"/>
    <property type="molecule type" value="Genomic_DNA"/>
</dbReference>
<keyword evidence="3" id="KW-1185">Reference proteome</keyword>
<dbReference type="PANTHER" id="PTHR48079:SF6">
    <property type="entry name" value="NAD(P)-BINDING DOMAIN-CONTAINING PROTEIN-RELATED"/>
    <property type="match status" value="1"/>
</dbReference>
<dbReference type="InterPro" id="IPR016040">
    <property type="entry name" value="NAD(P)-bd_dom"/>
</dbReference>
<gene>
    <name evidence="2" type="ORF">ABQJ54_05735</name>
</gene>
<dbReference type="InterPro" id="IPR051783">
    <property type="entry name" value="NAD(P)-dependent_oxidoreduct"/>
</dbReference>
<evidence type="ECO:0000259" key="1">
    <source>
        <dbReference type="Pfam" id="PF13460"/>
    </source>
</evidence>
<comment type="caution">
    <text evidence="2">The sequence shown here is derived from an EMBL/GenBank/DDBJ whole genome shotgun (WGS) entry which is preliminary data.</text>
</comment>